<dbReference type="EMBL" id="LBMM01009630">
    <property type="protein sequence ID" value="KMQ87981.1"/>
    <property type="molecule type" value="Genomic_DNA"/>
</dbReference>
<gene>
    <name evidence="1" type="ORF">RF55_12607</name>
</gene>
<evidence type="ECO:0000313" key="1">
    <source>
        <dbReference type="EMBL" id="KMQ87981.1"/>
    </source>
</evidence>
<dbReference type="PaxDb" id="67767-A0A0J7KCP6"/>
<name>A0A0J7KCP6_LASNI</name>
<reference evidence="1 2" key="1">
    <citation type="submission" date="2015-04" db="EMBL/GenBank/DDBJ databases">
        <title>Lasius niger genome sequencing.</title>
        <authorList>
            <person name="Konorov E.A."/>
            <person name="Nikitin M.A."/>
            <person name="Kirill M.V."/>
            <person name="Chang P."/>
        </authorList>
    </citation>
    <scope>NUCLEOTIDE SEQUENCE [LARGE SCALE GENOMIC DNA]</scope>
    <source>
        <tissue evidence="1">Whole</tissue>
    </source>
</reference>
<proteinExistence type="predicted"/>
<evidence type="ECO:0000313" key="2">
    <source>
        <dbReference type="Proteomes" id="UP000036403"/>
    </source>
</evidence>
<dbReference type="OrthoDB" id="6778738at2759"/>
<protein>
    <submittedName>
        <fullName evidence="1">Fad linked oxidase domain protein</fullName>
    </submittedName>
</protein>
<sequence length="229" mass="25508">MTGNIGTTIQLKDFDLRILSIFGGESSVGLPLMEVGLGEQPEDIIDSASVLGLTSNNVLKENFITEKENNTSTTGKSVNEEDIISFPLSREDPFLQNFNNEQTYQSDNSCMDLIPFQPIDKPCTSNQHDVPRDMLIPLITASKNHQQQIYQVQPNATPIDKPCTSTQHDVPRDMLIPLITASKKSSTTNISSGSKWSKHLTEFFKTFITLHEETLSVLSKIAEVFSKKM</sequence>
<comment type="caution">
    <text evidence="1">The sequence shown here is derived from an EMBL/GenBank/DDBJ whole genome shotgun (WGS) entry which is preliminary data.</text>
</comment>
<keyword evidence="2" id="KW-1185">Reference proteome</keyword>
<organism evidence="1 2">
    <name type="scientific">Lasius niger</name>
    <name type="common">Black garden ant</name>
    <dbReference type="NCBI Taxonomy" id="67767"/>
    <lineage>
        <taxon>Eukaryota</taxon>
        <taxon>Metazoa</taxon>
        <taxon>Ecdysozoa</taxon>
        <taxon>Arthropoda</taxon>
        <taxon>Hexapoda</taxon>
        <taxon>Insecta</taxon>
        <taxon>Pterygota</taxon>
        <taxon>Neoptera</taxon>
        <taxon>Endopterygota</taxon>
        <taxon>Hymenoptera</taxon>
        <taxon>Apocrita</taxon>
        <taxon>Aculeata</taxon>
        <taxon>Formicoidea</taxon>
        <taxon>Formicidae</taxon>
        <taxon>Formicinae</taxon>
        <taxon>Lasius</taxon>
        <taxon>Lasius</taxon>
    </lineage>
</organism>
<accession>A0A0J7KCP6</accession>
<dbReference type="Proteomes" id="UP000036403">
    <property type="component" value="Unassembled WGS sequence"/>
</dbReference>
<dbReference type="AlphaFoldDB" id="A0A0J7KCP6"/>